<dbReference type="OrthoDB" id="9809583at2"/>
<dbReference type="Gene3D" id="2.60.120.200">
    <property type="match status" value="1"/>
</dbReference>
<organism evidence="3 4">
    <name type="scientific">Arachidicoccus soli</name>
    <dbReference type="NCBI Taxonomy" id="2341117"/>
    <lineage>
        <taxon>Bacteria</taxon>
        <taxon>Pseudomonadati</taxon>
        <taxon>Bacteroidota</taxon>
        <taxon>Chitinophagia</taxon>
        <taxon>Chitinophagales</taxon>
        <taxon>Chitinophagaceae</taxon>
        <taxon>Arachidicoccus</taxon>
    </lineage>
</organism>
<dbReference type="GO" id="GO:0004553">
    <property type="term" value="F:hydrolase activity, hydrolyzing O-glycosyl compounds"/>
    <property type="evidence" value="ECO:0007669"/>
    <property type="project" value="InterPro"/>
</dbReference>
<dbReference type="PROSITE" id="PS51762">
    <property type="entry name" value="GH16_2"/>
    <property type="match status" value="1"/>
</dbReference>
<gene>
    <name evidence="3" type="ORF">D6B99_03890</name>
</gene>
<evidence type="ECO:0000259" key="2">
    <source>
        <dbReference type="PROSITE" id="PS51762"/>
    </source>
</evidence>
<evidence type="ECO:0000313" key="4">
    <source>
        <dbReference type="Proteomes" id="UP000266118"/>
    </source>
</evidence>
<proteinExistence type="inferred from homology"/>
<dbReference type="SUPFAM" id="SSF49899">
    <property type="entry name" value="Concanavalin A-like lectins/glucanases"/>
    <property type="match status" value="1"/>
</dbReference>
<feature type="domain" description="GH16" evidence="2">
    <location>
        <begin position="33"/>
        <end position="275"/>
    </location>
</feature>
<dbReference type="InterPro" id="IPR050546">
    <property type="entry name" value="Glycosyl_Hydrlase_16"/>
</dbReference>
<dbReference type="InterPro" id="IPR000757">
    <property type="entry name" value="Beta-glucanase-like"/>
</dbReference>
<comment type="similarity">
    <text evidence="1">Belongs to the glycosyl hydrolase 16 family.</text>
</comment>
<dbReference type="Proteomes" id="UP000266118">
    <property type="component" value="Chromosome"/>
</dbReference>
<dbReference type="AlphaFoldDB" id="A0A386HMH3"/>
<protein>
    <submittedName>
        <fullName evidence="3">Glycoside hydrolase family 16 protein</fullName>
    </submittedName>
</protein>
<dbReference type="RefSeq" id="WP_119985295.1">
    <property type="nucleotide sequence ID" value="NZ_CP032489.1"/>
</dbReference>
<dbReference type="EMBL" id="CP032489">
    <property type="protein sequence ID" value="AYD46829.1"/>
    <property type="molecule type" value="Genomic_DNA"/>
</dbReference>
<sequence>MKNKFLYSALLLPCLMVMYKSYARKIIHIDSIPQYKGYTLAWHDEFNEKKLNKKVWNYEIGNHKGWGNNELEYYTSSPKNVYISKGILVMEARKENCDSFHYTSARITTQNKKEFTYGRIDMRAKLPVSSGMWPALWMLGSNVAKVNWPECGEIDIMELVGKNPQQIVGSFHWEKADQTEGTINNRYNLINEDFSKNFHLYSLIRKKDSMQILVDNIPYVKVSRQDFKDGSYPFDNPFFLLFNVAVGGDWPGNPDSTTKFPQRMLIDYVRYYKPL</sequence>
<accession>A0A386HMH3</accession>
<evidence type="ECO:0000256" key="1">
    <source>
        <dbReference type="ARBA" id="ARBA00006865"/>
    </source>
</evidence>
<keyword evidence="3" id="KW-0378">Hydrolase</keyword>
<reference evidence="3 4" key="1">
    <citation type="submission" date="2018-09" db="EMBL/GenBank/DDBJ databases">
        <title>Arachidicoccus sp. nov., a bacterium isolated from soil.</title>
        <authorList>
            <person name="Weon H.-Y."/>
            <person name="Kwon S.-W."/>
            <person name="Lee S.A."/>
        </authorList>
    </citation>
    <scope>NUCLEOTIDE SEQUENCE [LARGE SCALE GENOMIC DNA]</scope>
    <source>
        <strain evidence="3 4">KIS59-12</strain>
    </source>
</reference>
<dbReference type="KEGG" id="ark:D6B99_03890"/>
<evidence type="ECO:0000313" key="3">
    <source>
        <dbReference type="EMBL" id="AYD46829.1"/>
    </source>
</evidence>
<name>A0A386HMH3_9BACT</name>
<keyword evidence="4" id="KW-1185">Reference proteome</keyword>
<dbReference type="InterPro" id="IPR013320">
    <property type="entry name" value="ConA-like_dom_sf"/>
</dbReference>
<dbReference type="Pfam" id="PF00722">
    <property type="entry name" value="Glyco_hydro_16"/>
    <property type="match status" value="1"/>
</dbReference>
<dbReference type="CDD" id="cd08023">
    <property type="entry name" value="GH16_laminarinase_like"/>
    <property type="match status" value="1"/>
</dbReference>
<dbReference type="PANTHER" id="PTHR10963">
    <property type="entry name" value="GLYCOSYL HYDROLASE-RELATED"/>
    <property type="match status" value="1"/>
</dbReference>
<dbReference type="PANTHER" id="PTHR10963:SF55">
    <property type="entry name" value="GLYCOSIDE HYDROLASE FAMILY 16 PROTEIN"/>
    <property type="match status" value="1"/>
</dbReference>
<dbReference type="GO" id="GO:0005975">
    <property type="term" value="P:carbohydrate metabolic process"/>
    <property type="evidence" value="ECO:0007669"/>
    <property type="project" value="InterPro"/>
</dbReference>